<dbReference type="RefSeq" id="WP_133364058.1">
    <property type="nucleotide sequence ID" value="NZ_CP037940.1"/>
</dbReference>
<dbReference type="OrthoDB" id="2151928at2"/>
<accession>A0A4P6YW19</accession>
<reference evidence="2" key="1">
    <citation type="submission" date="2019-03" db="EMBL/GenBank/DDBJ databases">
        <title>Weissella sp. 26KH-42 Genome sequencing.</title>
        <authorList>
            <person name="Heo J."/>
            <person name="Kim S.-J."/>
            <person name="Kim J.-S."/>
            <person name="Hong S.-B."/>
            <person name="Kwon S.-W."/>
        </authorList>
    </citation>
    <scope>NUCLEOTIDE SEQUENCE [LARGE SCALE GENOMIC DNA]</scope>
    <source>
        <strain evidence="2">26KH-42</strain>
    </source>
</reference>
<protein>
    <recommendedName>
        <fullName evidence="3">Baseplate upper protein immunoglobulin like domain-containing protein</fullName>
    </recommendedName>
</protein>
<dbReference type="KEGG" id="wei:EQG49_11240"/>
<gene>
    <name evidence="1" type="ORF">EQG49_11240</name>
</gene>
<evidence type="ECO:0008006" key="3">
    <source>
        <dbReference type="Google" id="ProtNLM"/>
    </source>
</evidence>
<organism evidence="1 2">
    <name type="scientific">Periweissella cryptocerci</name>
    <dbReference type="NCBI Taxonomy" id="2506420"/>
    <lineage>
        <taxon>Bacteria</taxon>
        <taxon>Bacillati</taxon>
        <taxon>Bacillota</taxon>
        <taxon>Bacilli</taxon>
        <taxon>Lactobacillales</taxon>
        <taxon>Lactobacillaceae</taxon>
        <taxon>Periweissella</taxon>
    </lineage>
</organism>
<dbReference type="Proteomes" id="UP000292886">
    <property type="component" value="Chromosome"/>
</dbReference>
<dbReference type="AlphaFoldDB" id="A0A4P6YW19"/>
<sequence>MADITLAGQVEYRDPTHISDTWNVDIDDIPTAVNQNASQIRTKMYGVDVRESLARWVELTGYMLSTNRAEFATFKNLVNSMLETFDGRIEYVEGGFQDFEIIWNQFQQNIAESSDNSAESAALAQIITANTTAIEGHSFNTLTDMVSFMYQLIAANVAAGYDIPITYTGSAQPTVAVTSWTNGITSESIFDENDLPLQSSAIETVTSKVVYGSLNADGTRNLTVTLPLNYKSSDANDGILQLLGTHHWRIINYADNAGTRTIDIIFN</sequence>
<dbReference type="EMBL" id="CP037940">
    <property type="protein sequence ID" value="QBO36981.1"/>
    <property type="molecule type" value="Genomic_DNA"/>
</dbReference>
<keyword evidence="2" id="KW-1185">Reference proteome</keyword>
<evidence type="ECO:0000313" key="2">
    <source>
        <dbReference type="Proteomes" id="UP000292886"/>
    </source>
</evidence>
<name>A0A4P6YW19_9LACO</name>
<proteinExistence type="predicted"/>
<evidence type="ECO:0000313" key="1">
    <source>
        <dbReference type="EMBL" id="QBO36981.1"/>
    </source>
</evidence>